<name>A0ABU2CWV1_9EURY</name>
<dbReference type="SUPFAM" id="SSF46785">
    <property type="entry name" value="Winged helix' DNA-binding domain"/>
    <property type="match status" value="1"/>
</dbReference>
<protein>
    <recommendedName>
        <fullName evidence="4">HTH marR-type domain-containing protein</fullName>
    </recommendedName>
</protein>
<keyword evidence="3" id="KW-1185">Reference proteome</keyword>
<evidence type="ECO:0008006" key="4">
    <source>
        <dbReference type="Google" id="ProtNLM"/>
    </source>
</evidence>
<dbReference type="Proteomes" id="UP001246244">
    <property type="component" value="Unassembled WGS sequence"/>
</dbReference>
<keyword evidence="1" id="KW-0812">Transmembrane</keyword>
<dbReference type="RefSeq" id="WP_310574242.1">
    <property type="nucleotide sequence ID" value="NZ_JAVKPK010000001.1"/>
</dbReference>
<dbReference type="EMBL" id="JAVKPK010000001">
    <property type="protein sequence ID" value="MDR7664213.1"/>
    <property type="molecule type" value="Genomic_DNA"/>
</dbReference>
<evidence type="ECO:0000313" key="2">
    <source>
        <dbReference type="EMBL" id="MDR7664213.1"/>
    </source>
</evidence>
<dbReference type="Gene3D" id="1.10.10.10">
    <property type="entry name" value="Winged helix-like DNA-binding domain superfamily/Winged helix DNA-binding domain"/>
    <property type="match status" value="1"/>
</dbReference>
<dbReference type="InterPro" id="IPR036388">
    <property type="entry name" value="WH-like_DNA-bd_sf"/>
</dbReference>
<comment type="caution">
    <text evidence="2">The sequence shown here is derived from an EMBL/GenBank/DDBJ whole genome shotgun (WGS) entry which is preliminary data.</text>
</comment>
<sequence length="227" mass="25353">MNKKELAYAIILAASLFSLSLLLFSQGITSLSVSLINGQPFAVAVPTMFTMNKVIIMIVLASIGTYSLTMLTTSIGMIQNITTPTIVEAAIENQLSLYHEEDCTSKVGGNDTVQEEIETPRELELELDFEKAVSLPYKADRPPFYEAEQFSFNKSEHKRKIASDLLEGDEKKVYLIVYEKKEILQSELVLESGLSKVKVSRLLQKLENKSLLIRKPYGNTNKVIILG</sequence>
<keyword evidence="1" id="KW-0472">Membrane</keyword>
<proteinExistence type="predicted"/>
<gene>
    <name evidence="2" type="ORF">RG963_00140</name>
</gene>
<feature type="transmembrane region" description="Helical" evidence="1">
    <location>
        <begin position="54"/>
        <end position="71"/>
    </location>
</feature>
<keyword evidence="1" id="KW-1133">Transmembrane helix</keyword>
<dbReference type="InterPro" id="IPR036390">
    <property type="entry name" value="WH_DNA-bd_sf"/>
</dbReference>
<evidence type="ECO:0000256" key="1">
    <source>
        <dbReference type="SAM" id="Phobius"/>
    </source>
</evidence>
<reference evidence="3" key="1">
    <citation type="submission" date="2023-07" db="EMBL/GenBank/DDBJ databases">
        <title>Whole-genome sequencing of a new Methanosarcina sp. Z-7115.</title>
        <authorList>
            <person name="Zhilina T.N."/>
            <person name="Merkel A.Y."/>
        </authorList>
    </citation>
    <scope>NUCLEOTIDE SEQUENCE [LARGE SCALE GENOMIC DNA]</scope>
    <source>
        <strain evidence="3">Z-7115</strain>
    </source>
</reference>
<evidence type="ECO:0000313" key="3">
    <source>
        <dbReference type="Proteomes" id="UP001246244"/>
    </source>
</evidence>
<organism evidence="2 3">
    <name type="scientific">Methanosarcina baikalica</name>
    <dbReference type="NCBI Taxonomy" id="3073890"/>
    <lineage>
        <taxon>Archaea</taxon>
        <taxon>Methanobacteriati</taxon>
        <taxon>Methanobacteriota</taxon>
        <taxon>Stenosarchaea group</taxon>
        <taxon>Methanomicrobia</taxon>
        <taxon>Methanosarcinales</taxon>
        <taxon>Methanosarcinaceae</taxon>
        <taxon>Methanosarcina</taxon>
    </lineage>
</organism>
<accession>A0ABU2CWV1</accession>